<evidence type="ECO:0000259" key="4">
    <source>
        <dbReference type="Pfam" id="PF17389"/>
    </source>
</evidence>
<keyword evidence="3" id="KW-0378">Hydrolase</keyword>
<evidence type="ECO:0000259" key="5">
    <source>
        <dbReference type="Pfam" id="PF17390"/>
    </source>
</evidence>
<comment type="caution">
    <text evidence="6">The sequence shown here is derived from an EMBL/GenBank/DDBJ whole genome shotgun (WGS) entry which is preliminary data.</text>
</comment>
<dbReference type="Gene3D" id="1.50.10.10">
    <property type="match status" value="1"/>
</dbReference>
<evidence type="ECO:0000256" key="3">
    <source>
        <dbReference type="ARBA" id="ARBA00022801"/>
    </source>
</evidence>
<feature type="domain" description="Alpha-L-rhamnosidase C-terminal" evidence="5">
    <location>
        <begin position="54"/>
        <end position="132"/>
    </location>
</feature>
<dbReference type="Pfam" id="PF17390">
    <property type="entry name" value="Bac_rhamnosid_C"/>
    <property type="match status" value="1"/>
</dbReference>
<organism evidence="6">
    <name type="scientific">termite gut metagenome</name>
    <dbReference type="NCBI Taxonomy" id="433724"/>
    <lineage>
        <taxon>unclassified sequences</taxon>
        <taxon>metagenomes</taxon>
        <taxon>organismal metagenomes</taxon>
    </lineage>
</organism>
<feature type="domain" description="Alpha-L-rhamnosidase six-hairpin glycosidase" evidence="4">
    <location>
        <begin position="1"/>
        <end position="52"/>
    </location>
</feature>
<dbReference type="InterPro" id="IPR016007">
    <property type="entry name" value="Alpha_rhamnosid"/>
</dbReference>
<evidence type="ECO:0000313" key="6">
    <source>
        <dbReference type="EMBL" id="KAA6307698.1"/>
    </source>
</evidence>
<dbReference type="AlphaFoldDB" id="A0A5J4PFQ6"/>
<gene>
    <name evidence="6" type="ORF">EZS27_040631</name>
</gene>
<name>A0A5J4PFQ6_9ZZZZ</name>
<dbReference type="GO" id="GO:0030596">
    <property type="term" value="F:alpha-L-rhamnosidase activity"/>
    <property type="evidence" value="ECO:0007669"/>
    <property type="project" value="UniProtKB-EC"/>
</dbReference>
<dbReference type="GO" id="GO:0005975">
    <property type="term" value="P:carbohydrate metabolic process"/>
    <property type="evidence" value="ECO:0007669"/>
    <property type="project" value="InterPro"/>
</dbReference>
<evidence type="ECO:0000256" key="1">
    <source>
        <dbReference type="ARBA" id="ARBA00001445"/>
    </source>
</evidence>
<dbReference type="EC" id="3.2.1.40" evidence="2"/>
<dbReference type="SUPFAM" id="SSF48208">
    <property type="entry name" value="Six-hairpin glycosidases"/>
    <property type="match status" value="1"/>
</dbReference>
<reference evidence="6" key="1">
    <citation type="submission" date="2019-03" db="EMBL/GenBank/DDBJ databases">
        <title>Single cell metagenomics reveals metabolic interactions within the superorganism composed of flagellate Streblomastix strix and complex community of Bacteroidetes bacteria on its surface.</title>
        <authorList>
            <person name="Treitli S.C."/>
            <person name="Kolisko M."/>
            <person name="Husnik F."/>
            <person name="Keeling P."/>
            <person name="Hampl V."/>
        </authorList>
    </citation>
    <scope>NUCLEOTIDE SEQUENCE</scope>
    <source>
        <strain evidence="6">STM</strain>
    </source>
</reference>
<dbReference type="InterPro" id="IPR035398">
    <property type="entry name" value="Bac_rhamnosid_C"/>
</dbReference>
<sequence length="139" mass="15609">FPSWFYSIDQGATTIWERWDGYVAGRGFQDPGMNSFNHVAIGAVGEWLYRYVLGIQLDESQPGFRHFYIKPIPGSGLEWAKGNYHAITGNIEVAWTLKNDTFTLDVDVPANTQATVLVPFENKTYKVGSGKHSFTAKTK</sequence>
<dbReference type="InterPro" id="IPR008928">
    <property type="entry name" value="6-hairpin_glycosidase_sf"/>
</dbReference>
<dbReference type="PANTHER" id="PTHR33307:SF6">
    <property type="entry name" value="ALPHA-RHAMNOSIDASE (EUROFUNG)-RELATED"/>
    <property type="match status" value="1"/>
</dbReference>
<dbReference type="EMBL" id="SNRY01008984">
    <property type="protein sequence ID" value="KAA6307698.1"/>
    <property type="molecule type" value="Genomic_DNA"/>
</dbReference>
<dbReference type="Gene3D" id="2.60.420.10">
    <property type="entry name" value="Maltose phosphorylase, domain 3"/>
    <property type="match status" value="1"/>
</dbReference>
<comment type="catalytic activity">
    <reaction evidence="1">
        <text>Hydrolysis of terminal non-reducing alpha-L-rhamnose residues in alpha-L-rhamnosides.</text>
        <dbReference type="EC" id="3.2.1.40"/>
    </reaction>
</comment>
<proteinExistence type="predicted"/>
<dbReference type="Pfam" id="PF17389">
    <property type="entry name" value="Bac_rhamnosid6H"/>
    <property type="match status" value="1"/>
</dbReference>
<dbReference type="InterPro" id="IPR035396">
    <property type="entry name" value="Bac_rhamnosid6H"/>
</dbReference>
<feature type="non-terminal residue" evidence="6">
    <location>
        <position position="1"/>
    </location>
</feature>
<dbReference type="PANTHER" id="PTHR33307">
    <property type="entry name" value="ALPHA-RHAMNOSIDASE (EUROFUNG)"/>
    <property type="match status" value="1"/>
</dbReference>
<protein>
    <recommendedName>
        <fullName evidence="2">alpha-L-rhamnosidase</fullName>
        <ecNumber evidence="2">3.2.1.40</ecNumber>
    </recommendedName>
</protein>
<dbReference type="InterPro" id="IPR012341">
    <property type="entry name" value="6hp_glycosidase-like_sf"/>
</dbReference>
<evidence type="ECO:0000256" key="2">
    <source>
        <dbReference type="ARBA" id="ARBA00012652"/>
    </source>
</evidence>
<accession>A0A5J4PFQ6</accession>